<dbReference type="Pfam" id="PF03734">
    <property type="entry name" value="YkuD"/>
    <property type="match status" value="1"/>
</dbReference>
<evidence type="ECO:0000256" key="6">
    <source>
        <dbReference type="ARBA" id="ARBA00023316"/>
    </source>
</evidence>
<evidence type="ECO:0000256" key="3">
    <source>
        <dbReference type="ARBA" id="ARBA00022679"/>
    </source>
</evidence>
<dbReference type="AlphaFoldDB" id="A0A7U8GRJ6"/>
<comment type="caution">
    <text evidence="10">The sequence shown here is derived from an EMBL/GenBank/DDBJ whole genome shotgun (WGS) entry which is preliminary data.</text>
</comment>
<dbReference type="RefSeq" id="WP_007022207.1">
    <property type="nucleotide sequence ID" value="NZ_CH724127.1"/>
</dbReference>
<feature type="domain" description="L,D-TPase catalytic" evidence="9">
    <location>
        <begin position="136"/>
        <end position="271"/>
    </location>
</feature>
<dbReference type="InterPro" id="IPR056203">
    <property type="entry name" value="Cds6_C"/>
</dbReference>
<evidence type="ECO:0000259" key="9">
    <source>
        <dbReference type="PROSITE" id="PS52029"/>
    </source>
</evidence>
<keyword evidence="3" id="KW-0808">Transferase</keyword>
<dbReference type="UniPathway" id="UPA00219"/>
<dbReference type="GO" id="GO:0071555">
    <property type="term" value="P:cell wall organization"/>
    <property type="evidence" value="ECO:0007669"/>
    <property type="project" value="UniProtKB-UniRule"/>
</dbReference>
<evidence type="ECO:0000313" key="10">
    <source>
        <dbReference type="EMBL" id="EAR60416.1"/>
    </source>
</evidence>
<dbReference type="SUPFAM" id="SSF54427">
    <property type="entry name" value="NTF2-like"/>
    <property type="match status" value="1"/>
</dbReference>
<dbReference type="EMBL" id="AAOW01000018">
    <property type="protein sequence ID" value="EAR60416.1"/>
    <property type="molecule type" value="Genomic_DNA"/>
</dbReference>
<dbReference type="GO" id="GO:0004180">
    <property type="term" value="F:carboxypeptidase activity"/>
    <property type="evidence" value="ECO:0007669"/>
    <property type="project" value="UniProtKB-ARBA"/>
</dbReference>
<comment type="similarity">
    <text evidence="2">Belongs to the YkuD family.</text>
</comment>
<evidence type="ECO:0000256" key="4">
    <source>
        <dbReference type="ARBA" id="ARBA00022960"/>
    </source>
</evidence>
<evidence type="ECO:0000256" key="2">
    <source>
        <dbReference type="ARBA" id="ARBA00005992"/>
    </source>
</evidence>
<keyword evidence="11" id="KW-1185">Reference proteome</keyword>
<dbReference type="Pfam" id="PF24125">
    <property type="entry name" value="Cds6_C"/>
    <property type="match status" value="1"/>
</dbReference>
<feature type="active site" description="Nucleophile" evidence="7">
    <location>
        <position position="246"/>
    </location>
</feature>
<feature type="signal peptide" evidence="8">
    <location>
        <begin position="1"/>
        <end position="20"/>
    </location>
</feature>
<dbReference type="PROSITE" id="PS52029">
    <property type="entry name" value="LD_TPASE"/>
    <property type="match status" value="1"/>
</dbReference>
<evidence type="ECO:0000256" key="5">
    <source>
        <dbReference type="ARBA" id="ARBA00022984"/>
    </source>
</evidence>
<keyword evidence="5 7" id="KW-0573">Peptidoglycan synthesis</keyword>
<dbReference type="GO" id="GO:0009252">
    <property type="term" value="P:peptidoglycan biosynthetic process"/>
    <property type="evidence" value="ECO:0007669"/>
    <property type="project" value="UniProtKB-UniPathway"/>
</dbReference>
<organism evidence="10 11">
    <name type="scientific">Neptuniibacter caesariensis</name>
    <dbReference type="NCBI Taxonomy" id="207954"/>
    <lineage>
        <taxon>Bacteria</taxon>
        <taxon>Pseudomonadati</taxon>
        <taxon>Pseudomonadota</taxon>
        <taxon>Gammaproteobacteria</taxon>
        <taxon>Oceanospirillales</taxon>
        <taxon>Oceanospirillaceae</taxon>
        <taxon>Neptuniibacter</taxon>
    </lineage>
</organism>
<gene>
    <name evidence="10" type="ORF">MED92_01089</name>
</gene>
<reference evidence="10 11" key="1">
    <citation type="submission" date="2006-02" db="EMBL/GenBank/DDBJ databases">
        <authorList>
            <person name="Pinhassi J."/>
            <person name="Pedros-Alio C."/>
            <person name="Ferriera S."/>
            <person name="Johnson J."/>
            <person name="Kravitz S."/>
            <person name="Halpern A."/>
            <person name="Remington K."/>
            <person name="Beeson K."/>
            <person name="Tran B."/>
            <person name="Rogers Y.-H."/>
            <person name="Friedman R."/>
            <person name="Venter J.C."/>
        </authorList>
    </citation>
    <scope>NUCLEOTIDE SEQUENCE [LARGE SCALE GENOMIC DNA]</scope>
    <source>
        <strain evidence="10 11">MED92</strain>
    </source>
</reference>
<dbReference type="InterPro" id="IPR032710">
    <property type="entry name" value="NTF2-like_dom_sf"/>
</dbReference>
<proteinExistence type="inferred from homology"/>
<dbReference type="CDD" id="cd16913">
    <property type="entry name" value="YkuD_like"/>
    <property type="match status" value="1"/>
</dbReference>
<feature type="chain" id="PRO_5030868581" evidence="8">
    <location>
        <begin position="21"/>
        <end position="402"/>
    </location>
</feature>
<dbReference type="InterPro" id="IPR038063">
    <property type="entry name" value="Transpep_catalytic_dom"/>
</dbReference>
<accession>A0A7U8GRJ6</accession>
<evidence type="ECO:0000256" key="8">
    <source>
        <dbReference type="SAM" id="SignalP"/>
    </source>
</evidence>
<dbReference type="PANTHER" id="PTHR36699:SF1">
    <property type="entry name" value="L,D-TRANSPEPTIDASE YAFK-RELATED"/>
    <property type="match status" value="1"/>
</dbReference>
<dbReference type="InterPro" id="IPR005490">
    <property type="entry name" value="LD_TPept_cat_dom"/>
</dbReference>
<dbReference type="Proteomes" id="UP000002171">
    <property type="component" value="Unassembled WGS sequence"/>
</dbReference>
<keyword evidence="8" id="KW-0732">Signal</keyword>
<keyword evidence="6 7" id="KW-0961">Cell wall biogenesis/degradation</keyword>
<dbReference type="Gene3D" id="2.40.440.10">
    <property type="entry name" value="L,D-transpeptidase catalytic domain-like"/>
    <property type="match status" value="1"/>
</dbReference>
<evidence type="ECO:0000256" key="1">
    <source>
        <dbReference type="ARBA" id="ARBA00004752"/>
    </source>
</evidence>
<evidence type="ECO:0000256" key="7">
    <source>
        <dbReference type="PROSITE-ProRule" id="PRU01373"/>
    </source>
</evidence>
<evidence type="ECO:0000313" key="11">
    <source>
        <dbReference type="Proteomes" id="UP000002171"/>
    </source>
</evidence>
<dbReference type="GO" id="GO:0016740">
    <property type="term" value="F:transferase activity"/>
    <property type="evidence" value="ECO:0007669"/>
    <property type="project" value="UniProtKB-KW"/>
</dbReference>
<name>A0A7U8GRJ6_NEPCE</name>
<protein>
    <submittedName>
        <fullName evidence="10">ErfK/YbiS/YcfS/YnhG protein</fullName>
    </submittedName>
</protein>
<sequence>MKKGLISSLFVLSATTIASANVYAEDSNRYGLSEGNEELLLSGLKNLKSHELDSALSDLKALTERRPDFRLAQLVYADILAAQAQGSPLSVRGSDHRNKIDGLISEAKARLLMDMEKPSSNMLPADMMKLSPSQKHVIVVDTRLSRLFLFENQNGVPVLVEDFYASYGRGGTGKVKQGDLKTPLGVYFITNRLEDEKLPSRYGSGALPINYPNVWDQRLGKTGNGIWLHGSPVETYSRPPKASEGCISLTNPDFIKLDSQIDYLNTPVLVGHNIRWIEKQDWVAQSQRFEQLIERWASDWESQNHQRYIANYSQAYADGKRNFSQFSTYKKRVNGAKEYIKIGVNDLSVYRYPDNPDLVVATFKQDYQSSNLSGSSVKRQYWTFESGRWKIAYEGLPSKGNP</sequence>
<dbReference type="GO" id="GO:0008360">
    <property type="term" value="P:regulation of cell shape"/>
    <property type="evidence" value="ECO:0007669"/>
    <property type="project" value="UniProtKB-UniRule"/>
</dbReference>
<comment type="pathway">
    <text evidence="1 7">Cell wall biogenesis; peptidoglycan biosynthesis.</text>
</comment>
<feature type="active site" description="Proton donor/acceptor" evidence="7">
    <location>
        <position position="229"/>
    </location>
</feature>
<dbReference type="PANTHER" id="PTHR36699">
    <property type="entry name" value="LD-TRANSPEPTIDASE"/>
    <property type="match status" value="1"/>
</dbReference>
<keyword evidence="4 7" id="KW-0133">Cell shape</keyword>
<dbReference type="SUPFAM" id="SSF141523">
    <property type="entry name" value="L,D-transpeptidase catalytic domain-like"/>
    <property type="match status" value="1"/>
</dbReference>